<dbReference type="GO" id="GO:0003676">
    <property type="term" value="F:nucleic acid binding"/>
    <property type="evidence" value="ECO:0007669"/>
    <property type="project" value="InterPro"/>
</dbReference>
<dbReference type="OrthoDB" id="501284at2"/>
<dbReference type="EMBL" id="CPZJ01000019">
    <property type="protein sequence ID" value="CNG47463.1"/>
    <property type="molecule type" value="Genomic_DNA"/>
</dbReference>
<dbReference type="Gene3D" id="3.30.420.10">
    <property type="entry name" value="Ribonuclease H-like superfamily/Ribonuclease H"/>
    <property type="match status" value="1"/>
</dbReference>
<dbReference type="AlphaFoldDB" id="A0A0T9MUY0"/>
<feature type="domain" description="Integrase catalytic" evidence="1">
    <location>
        <begin position="186"/>
        <end position="389"/>
    </location>
</feature>
<proteinExistence type="predicted"/>
<dbReference type="InterPro" id="IPR015378">
    <property type="entry name" value="Transposase-like_Mu_C"/>
</dbReference>
<reference evidence="2 3" key="1">
    <citation type="submission" date="2015-03" db="EMBL/GenBank/DDBJ databases">
        <authorList>
            <person name="Murphy D."/>
        </authorList>
    </citation>
    <scope>NUCLEOTIDE SEQUENCE [LARGE SCALE GENOMIC DNA]</scope>
    <source>
        <strain evidence="2 3">BR165/97</strain>
    </source>
</reference>
<dbReference type="PROSITE" id="PS50994">
    <property type="entry name" value="INTEGRASE"/>
    <property type="match status" value="1"/>
</dbReference>
<evidence type="ECO:0000259" key="1">
    <source>
        <dbReference type="PROSITE" id="PS50994"/>
    </source>
</evidence>
<organism evidence="2 3">
    <name type="scientific">Yersinia intermedia</name>
    <dbReference type="NCBI Taxonomy" id="631"/>
    <lineage>
        <taxon>Bacteria</taxon>
        <taxon>Pseudomonadati</taxon>
        <taxon>Pseudomonadota</taxon>
        <taxon>Gammaproteobacteria</taxon>
        <taxon>Enterobacterales</taxon>
        <taxon>Yersiniaceae</taxon>
        <taxon>Yersinia</taxon>
    </lineage>
</organism>
<dbReference type="GO" id="GO:0015074">
    <property type="term" value="P:DNA integration"/>
    <property type="evidence" value="ECO:0007669"/>
    <property type="project" value="InterPro"/>
</dbReference>
<dbReference type="InterPro" id="IPR001584">
    <property type="entry name" value="Integrase_cat-core"/>
</dbReference>
<dbReference type="SUPFAM" id="SSF53098">
    <property type="entry name" value="Ribonuclease H-like"/>
    <property type="match status" value="1"/>
</dbReference>
<accession>A0A0T9MUY0</accession>
<dbReference type="InterPro" id="IPR036397">
    <property type="entry name" value="RNaseH_sf"/>
</dbReference>
<evidence type="ECO:0000313" key="2">
    <source>
        <dbReference type="EMBL" id="CNG47463.1"/>
    </source>
</evidence>
<dbReference type="InterPro" id="IPR012337">
    <property type="entry name" value="RNaseH-like_sf"/>
</dbReference>
<dbReference type="RefSeq" id="WP_050074417.1">
    <property type="nucleotide sequence ID" value="NZ_CPZJ01000019.1"/>
</dbReference>
<protein>
    <submittedName>
        <fullName evidence="2">Transposon Tn7 transposition protein tnsB</fullName>
    </submittedName>
</protein>
<gene>
    <name evidence="2" type="primary">tnsB</name>
    <name evidence="2" type="ORF">ERS008530_03848</name>
</gene>
<dbReference type="Pfam" id="PF09299">
    <property type="entry name" value="Mu-transpos_C"/>
    <property type="match status" value="1"/>
</dbReference>
<sequence>MSQRENRGDISYQDLNEHEQREINRRITYVRKIVYYSITSFTEASLRDVIQEVSKELGDKPPHWQTLIRWYKLYRDAGFKMKGLIPNHSSKGHRQSRIDDKIIEIINNKSKSYYNQRQPSYATIWREIRDIINEYNINNPFQALTVPSVVTVRARLEKASYFWKKSKRSGKLSINNELACESGQVITTRILERVEIDHTPLDIYLTMDDGTLMGRPYLTVIIDHYSHMVMGVLISFVPPSFRVVSTACINAFLPKGKYMDEVAVKFPWPAHGRPDLIVTDNANEFWGKKFTTVADEFGSIFQFCPIRKGRYKSRVERFFGILNSIFLDRCPGVIRKPNEQGEDYNARKEAKMSFQEFRTLLIKWITGDYHNYPLSKNGLTPNELWNTSASEMPVPEENEMDLLLIMLGSVKRKLAKGGIGINNLDYNSPALKSLLSGEGPHLVTVRYNEFDLGHIYVFSEKNKTYIKVPCEDFIYANGLSLYQHSMNSKKVRVLTQYKKENVSLQLAQIEIAAELDQIKDRNHRRKNQTPSSKSARLKSIGIVGYEPLQTNQLDNSTGVNLSINISSETEEELDLDGWSAENE</sequence>
<dbReference type="Proteomes" id="UP000038750">
    <property type="component" value="Unassembled WGS sequence"/>
</dbReference>
<evidence type="ECO:0000313" key="3">
    <source>
        <dbReference type="Proteomes" id="UP000038750"/>
    </source>
</evidence>
<name>A0A0T9MUY0_YERIN</name>